<evidence type="ECO:0000313" key="5">
    <source>
        <dbReference type="Proteomes" id="UP001152798"/>
    </source>
</evidence>
<dbReference type="EMBL" id="OV725077">
    <property type="protein sequence ID" value="CAH1390190.1"/>
    <property type="molecule type" value="Genomic_DNA"/>
</dbReference>
<dbReference type="OrthoDB" id="8194276at2759"/>
<dbReference type="PROSITE" id="PS00233">
    <property type="entry name" value="CHIT_BIND_RR_1"/>
    <property type="match status" value="1"/>
</dbReference>
<dbReference type="AlphaFoldDB" id="A0A9P0E558"/>
<feature type="region of interest" description="Disordered" evidence="3">
    <location>
        <begin position="136"/>
        <end position="203"/>
    </location>
</feature>
<protein>
    <submittedName>
        <fullName evidence="4">Uncharacterized protein</fullName>
    </submittedName>
</protein>
<feature type="compositionally biased region" description="Low complexity" evidence="3">
    <location>
        <begin position="165"/>
        <end position="181"/>
    </location>
</feature>
<dbReference type="GO" id="GO:0005615">
    <property type="term" value="C:extracellular space"/>
    <property type="evidence" value="ECO:0007669"/>
    <property type="project" value="TreeGrafter"/>
</dbReference>
<proteinExistence type="predicted"/>
<feature type="region of interest" description="Disordered" evidence="3">
    <location>
        <begin position="20"/>
        <end position="59"/>
    </location>
</feature>
<name>A0A9P0E558_NEZVI</name>
<dbReference type="GO" id="GO:0031012">
    <property type="term" value="C:extracellular matrix"/>
    <property type="evidence" value="ECO:0007669"/>
    <property type="project" value="TreeGrafter"/>
</dbReference>
<evidence type="ECO:0000256" key="1">
    <source>
        <dbReference type="ARBA" id="ARBA00022460"/>
    </source>
</evidence>
<feature type="compositionally biased region" description="Low complexity" evidence="3">
    <location>
        <begin position="20"/>
        <end position="43"/>
    </location>
</feature>
<accession>A0A9P0E558</accession>
<gene>
    <name evidence="4" type="ORF">NEZAVI_LOCUS1432</name>
</gene>
<reference evidence="4" key="1">
    <citation type="submission" date="2022-01" db="EMBL/GenBank/DDBJ databases">
        <authorList>
            <person name="King R."/>
        </authorList>
    </citation>
    <scope>NUCLEOTIDE SEQUENCE</scope>
</reference>
<evidence type="ECO:0000256" key="2">
    <source>
        <dbReference type="PROSITE-ProRule" id="PRU00497"/>
    </source>
</evidence>
<organism evidence="4 5">
    <name type="scientific">Nezara viridula</name>
    <name type="common">Southern green stink bug</name>
    <name type="synonym">Cimex viridulus</name>
    <dbReference type="NCBI Taxonomy" id="85310"/>
    <lineage>
        <taxon>Eukaryota</taxon>
        <taxon>Metazoa</taxon>
        <taxon>Ecdysozoa</taxon>
        <taxon>Arthropoda</taxon>
        <taxon>Hexapoda</taxon>
        <taxon>Insecta</taxon>
        <taxon>Pterygota</taxon>
        <taxon>Neoptera</taxon>
        <taxon>Paraneoptera</taxon>
        <taxon>Hemiptera</taxon>
        <taxon>Heteroptera</taxon>
        <taxon>Panheteroptera</taxon>
        <taxon>Pentatomomorpha</taxon>
        <taxon>Pentatomoidea</taxon>
        <taxon>Pentatomidae</taxon>
        <taxon>Pentatominae</taxon>
        <taxon>Nezara</taxon>
    </lineage>
</organism>
<dbReference type="InterPro" id="IPR031311">
    <property type="entry name" value="CHIT_BIND_RR_consensus"/>
</dbReference>
<feature type="compositionally biased region" description="Polar residues" evidence="3">
    <location>
        <begin position="147"/>
        <end position="164"/>
    </location>
</feature>
<dbReference type="Proteomes" id="UP001152798">
    <property type="component" value="Chromosome 1"/>
</dbReference>
<dbReference type="PANTHER" id="PTHR12236:SF18">
    <property type="entry name" value="CUTICULAR PROTEIN 66D"/>
    <property type="match status" value="1"/>
</dbReference>
<sequence>MLSIISSSIIYKKVAGADPYYQPQQPSAAPQYYQPQQQYQPQPQAAPPRKLVRPAAREEEEVAELPADYQFGFNVKDDLFTNYQKRKEQREGNKITGSYSVVDADGFIRTVTYTADPIEGFKADVKREPTDIKIRFPQPALPGPGQEQAQYQPQAGPSARKQQTQQYLQASAPQPQQQYSLRPEQGQAYSGIPQGYSPQAYQQ</sequence>
<keyword evidence="5" id="KW-1185">Reference proteome</keyword>
<dbReference type="PROSITE" id="PS51155">
    <property type="entry name" value="CHIT_BIND_RR_2"/>
    <property type="match status" value="1"/>
</dbReference>
<dbReference type="InterPro" id="IPR051217">
    <property type="entry name" value="Insect_Cuticle_Struc_Prot"/>
</dbReference>
<dbReference type="PRINTS" id="PR00947">
    <property type="entry name" value="CUTICLE"/>
</dbReference>
<dbReference type="InterPro" id="IPR000618">
    <property type="entry name" value="Insect_cuticle"/>
</dbReference>
<dbReference type="PANTHER" id="PTHR12236">
    <property type="entry name" value="STRUCTURAL CONTITUENT OF CUTICLE"/>
    <property type="match status" value="1"/>
</dbReference>
<dbReference type="GO" id="GO:0042302">
    <property type="term" value="F:structural constituent of cuticle"/>
    <property type="evidence" value="ECO:0007669"/>
    <property type="project" value="UniProtKB-UniRule"/>
</dbReference>
<evidence type="ECO:0000313" key="4">
    <source>
        <dbReference type="EMBL" id="CAH1390190.1"/>
    </source>
</evidence>
<evidence type="ECO:0000256" key="3">
    <source>
        <dbReference type="SAM" id="MobiDB-lite"/>
    </source>
</evidence>
<dbReference type="Pfam" id="PF00379">
    <property type="entry name" value="Chitin_bind_4"/>
    <property type="match status" value="1"/>
</dbReference>
<keyword evidence="1 2" id="KW-0193">Cuticle</keyword>